<feature type="compositionally biased region" description="Basic and acidic residues" evidence="3">
    <location>
        <begin position="445"/>
        <end position="460"/>
    </location>
</feature>
<evidence type="ECO:0000313" key="6">
    <source>
        <dbReference type="EMBL" id="KAH3879982.1"/>
    </source>
</evidence>
<dbReference type="InterPro" id="IPR051837">
    <property type="entry name" value="SortingNexin/PXDomain-PKLike"/>
</dbReference>
<dbReference type="GO" id="GO:0005769">
    <property type="term" value="C:early endosome"/>
    <property type="evidence" value="ECO:0007669"/>
    <property type="project" value="TreeGrafter"/>
</dbReference>
<dbReference type="GO" id="GO:0008333">
    <property type="term" value="P:endosome to lysosome transport"/>
    <property type="evidence" value="ECO:0007669"/>
    <property type="project" value="TreeGrafter"/>
</dbReference>
<gene>
    <name evidence="6" type="ORF">DPMN_003894</name>
</gene>
<evidence type="ECO:0000259" key="4">
    <source>
        <dbReference type="PROSITE" id="PS50011"/>
    </source>
</evidence>
<dbReference type="PROSITE" id="PS50011">
    <property type="entry name" value="PROTEIN_KINASE_DOM"/>
    <property type="match status" value="1"/>
</dbReference>
<dbReference type="GO" id="GO:0005524">
    <property type="term" value="F:ATP binding"/>
    <property type="evidence" value="ECO:0007669"/>
    <property type="project" value="InterPro"/>
</dbReference>
<accession>A0A9D4MLT4</accession>
<dbReference type="Pfam" id="PF02205">
    <property type="entry name" value="WH2"/>
    <property type="match status" value="1"/>
</dbReference>
<dbReference type="InterPro" id="IPR001683">
    <property type="entry name" value="PX_dom"/>
</dbReference>
<keyword evidence="2" id="KW-0963">Cytoplasm</keyword>
<dbReference type="InterPro" id="IPR036871">
    <property type="entry name" value="PX_dom_sf"/>
</dbReference>
<reference evidence="6" key="2">
    <citation type="submission" date="2020-11" db="EMBL/GenBank/DDBJ databases">
        <authorList>
            <person name="McCartney M.A."/>
            <person name="Auch B."/>
            <person name="Kono T."/>
            <person name="Mallez S."/>
            <person name="Becker A."/>
            <person name="Gohl D.M."/>
            <person name="Silverstein K.A.T."/>
            <person name="Koren S."/>
            <person name="Bechman K.B."/>
            <person name="Herman A."/>
            <person name="Abrahante J.E."/>
            <person name="Garbe J."/>
        </authorList>
    </citation>
    <scope>NUCLEOTIDE SEQUENCE</scope>
    <source>
        <strain evidence="6">Duluth1</strain>
        <tissue evidence="6">Whole animal</tissue>
    </source>
</reference>
<evidence type="ECO:0000259" key="5">
    <source>
        <dbReference type="PROSITE" id="PS50195"/>
    </source>
</evidence>
<evidence type="ECO:0000313" key="7">
    <source>
        <dbReference type="Proteomes" id="UP000828390"/>
    </source>
</evidence>
<feature type="region of interest" description="Disordered" evidence="3">
    <location>
        <begin position="445"/>
        <end position="564"/>
    </location>
</feature>
<dbReference type="Pfam" id="PF00787">
    <property type="entry name" value="PX"/>
    <property type="match status" value="1"/>
</dbReference>
<dbReference type="PANTHER" id="PTHR22999:SF40">
    <property type="entry name" value="PX DOMAIN-CONTAINING PROTEIN KINASE-LIKE PROTEIN"/>
    <property type="match status" value="1"/>
</dbReference>
<dbReference type="GO" id="GO:0035091">
    <property type="term" value="F:phosphatidylinositol binding"/>
    <property type="evidence" value="ECO:0007669"/>
    <property type="project" value="InterPro"/>
</dbReference>
<dbReference type="InterPro" id="IPR000719">
    <property type="entry name" value="Prot_kinase_dom"/>
</dbReference>
<proteinExistence type="predicted"/>
<organism evidence="6 7">
    <name type="scientific">Dreissena polymorpha</name>
    <name type="common">Zebra mussel</name>
    <name type="synonym">Mytilus polymorpha</name>
    <dbReference type="NCBI Taxonomy" id="45954"/>
    <lineage>
        <taxon>Eukaryota</taxon>
        <taxon>Metazoa</taxon>
        <taxon>Spiralia</taxon>
        <taxon>Lophotrochozoa</taxon>
        <taxon>Mollusca</taxon>
        <taxon>Bivalvia</taxon>
        <taxon>Autobranchia</taxon>
        <taxon>Heteroconchia</taxon>
        <taxon>Euheterodonta</taxon>
        <taxon>Imparidentia</taxon>
        <taxon>Neoheterodontei</taxon>
        <taxon>Myida</taxon>
        <taxon>Dreissenoidea</taxon>
        <taxon>Dreissenidae</taxon>
        <taxon>Dreissena</taxon>
    </lineage>
</organism>
<dbReference type="InterPro" id="IPR003124">
    <property type="entry name" value="WH2_dom"/>
</dbReference>
<dbReference type="PANTHER" id="PTHR22999">
    <property type="entry name" value="PX SERINE/THREONINE KINASE PXK"/>
    <property type="match status" value="1"/>
</dbReference>
<evidence type="ECO:0008006" key="8">
    <source>
        <dbReference type="Google" id="ProtNLM"/>
    </source>
</evidence>
<name>A0A9D4MLT4_DREPO</name>
<dbReference type="GO" id="GO:0005886">
    <property type="term" value="C:plasma membrane"/>
    <property type="evidence" value="ECO:0007669"/>
    <property type="project" value="TreeGrafter"/>
</dbReference>
<dbReference type="GO" id="GO:0003779">
    <property type="term" value="F:actin binding"/>
    <property type="evidence" value="ECO:0007669"/>
    <property type="project" value="InterPro"/>
</dbReference>
<dbReference type="OrthoDB" id="41200at2759"/>
<reference evidence="6" key="1">
    <citation type="journal article" date="2019" name="bioRxiv">
        <title>The Genome of the Zebra Mussel, Dreissena polymorpha: A Resource for Invasive Species Research.</title>
        <authorList>
            <person name="McCartney M.A."/>
            <person name="Auch B."/>
            <person name="Kono T."/>
            <person name="Mallez S."/>
            <person name="Zhang Y."/>
            <person name="Obille A."/>
            <person name="Becker A."/>
            <person name="Abrahante J.E."/>
            <person name="Garbe J."/>
            <person name="Badalamenti J.P."/>
            <person name="Herman A."/>
            <person name="Mangelson H."/>
            <person name="Liachko I."/>
            <person name="Sullivan S."/>
            <person name="Sone E.D."/>
            <person name="Koren S."/>
            <person name="Silverstein K.A.T."/>
            <person name="Beckman K.B."/>
            <person name="Gohl D.M."/>
        </authorList>
    </citation>
    <scope>NUCLEOTIDE SEQUENCE</scope>
    <source>
        <strain evidence="6">Duluth1</strain>
        <tissue evidence="6">Whole animal</tissue>
    </source>
</reference>
<dbReference type="Gene3D" id="1.10.510.10">
    <property type="entry name" value="Transferase(Phosphotransferase) domain 1"/>
    <property type="match status" value="1"/>
</dbReference>
<dbReference type="CDD" id="cd22062">
    <property type="entry name" value="WH2_DdVASP-like"/>
    <property type="match status" value="1"/>
</dbReference>
<sequence length="564" mass="63157">MANKLFEGQKAVKLSIDDTVPLSCHIDSGEKIQDHVEYTLKVQRGLLVDQCWLLRKRYTDFVNLDSDLRMSNIDLNLPPKKAFGNFNREFIAERQVALQTFVSDLLKRPILANCLPVKRFFDPDNYSVNFLEEALQHVSMVLRSEPSWEVVESLPHIGWRIRKSFILVKPVHDPKLRYILSWNEFGPYRYLPNKELSALMNLLCDIKHPHIMSPSLSMSNESGGLVIRPFGEKGTLKDIICKSKPKNHFLKKYATAPVKITRMDLNAVRTFGRQILETLRLLHEKGLPYGNLHTGNLVVIGGQIQVLELESWLLGLPGYHRQHILQFKKIQTTEQMDVYCFGHVLYEMTFGSELMADSCNDFPPQCPAQLRSVLESILTTEACKNGLPSVQNLLTHPLFADVSLTTQEKPYLKIPSKLKEPLRKAKEEFEARLREEQKRIYKKEKVSKAKEYHMSEDVKKERRKSKKKALESERAAAAAIGNNSQGASAPAPPLGAPPPPPPPSNLGAPRAPPPPAPPGPAPLPPMSAQPPSTGGRGALLSSITGFSKGGLKKAVTVDKSGPKL</sequence>
<protein>
    <recommendedName>
        <fullName evidence="8">PX domain-containing protein kinase-like protein</fullName>
    </recommendedName>
</protein>
<dbReference type="EMBL" id="JAIWYP010000001">
    <property type="protein sequence ID" value="KAH3879982.1"/>
    <property type="molecule type" value="Genomic_DNA"/>
</dbReference>
<comment type="subcellular location">
    <subcellularLocation>
        <location evidence="1">Cytoplasm</location>
    </subcellularLocation>
</comment>
<evidence type="ECO:0000256" key="1">
    <source>
        <dbReference type="ARBA" id="ARBA00004496"/>
    </source>
</evidence>
<dbReference type="SUPFAM" id="SSF64268">
    <property type="entry name" value="PX domain"/>
    <property type="match status" value="1"/>
</dbReference>
<dbReference type="PROSITE" id="PS50195">
    <property type="entry name" value="PX"/>
    <property type="match status" value="1"/>
</dbReference>
<keyword evidence="7" id="KW-1185">Reference proteome</keyword>
<dbReference type="Proteomes" id="UP000828390">
    <property type="component" value="Unassembled WGS sequence"/>
</dbReference>
<dbReference type="GO" id="GO:0045022">
    <property type="term" value="P:early endosome to late endosome transport"/>
    <property type="evidence" value="ECO:0007669"/>
    <property type="project" value="TreeGrafter"/>
</dbReference>
<feature type="domain" description="Protein kinase" evidence="4">
    <location>
        <begin position="75"/>
        <end position="453"/>
    </location>
</feature>
<feature type="compositionally biased region" description="Pro residues" evidence="3">
    <location>
        <begin position="490"/>
        <end position="528"/>
    </location>
</feature>
<feature type="domain" description="PX" evidence="5">
    <location>
        <begin position="16"/>
        <end position="128"/>
    </location>
</feature>
<dbReference type="GO" id="GO:0043271">
    <property type="term" value="P:negative regulation of monoatomic ion transport"/>
    <property type="evidence" value="ECO:0007669"/>
    <property type="project" value="TreeGrafter"/>
</dbReference>
<dbReference type="InterPro" id="IPR011009">
    <property type="entry name" value="Kinase-like_dom_sf"/>
</dbReference>
<dbReference type="GO" id="GO:0004672">
    <property type="term" value="F:protein kinase activity"/>
    <property type="evidence" value="ECO:0007669"/>
    <property type="project" value="InterPro"/>
</dbReference>
<dbReference type="GO" id="GO:0005770">
    <property type="term" value="C:late endosome"/>
    <property type="evidence" value="ECO:0007669"/>
    <property type="project" value="TreeGrafter"/>
</dbReference>
<evidence type="ECO:0000256" key="2">
    <source>
        <dbReference type="ARBA" id="ARBA00022490"/>
    </source>
</evidence>
<dbReference type="SUPFAM" id="SSF56112">
    <property type="entry name" value="Protein kinase-like (PK-like)"/>
    <property type="match status" value="1"/>
</dbReference>
<dbReference type="AlphaFoldDB" id="A0A9D4MLT4"/>
<evidence type="ECO:0000256" key="3">
    <source>
        <dbReference type="SAM" id="MobiDB-lite"/>
    </source>
</evidence>
<dbReference type="SMART" id="SM00312">
    <property type="entry name" value="PX"/>
    <property type="match status" value="1"/>
</dbReference>
<comment type="caution">
    <text evidence="6">The sequence shown here is derived from an EMBL/GenBank/DDBJ whole genome shotgun (WGS) entry which is preliminary data.</text>
</comment>
<dbReference type="Gene3D" id="3.30.1520.10">
    <property type="entry name" value="Phox-like domain"/>
    <property type="match status" value="1"/>
</dbReference>
<dbReference type="GO" id="GO:0006622">
    <property type="term" value="P:protein targeting to lysosome"/>
    <property type="evidence" value="ECO:0007669"/>
    <property type="project" value="TreeGrafter"/>
</dbReference>